<reference evidence="10 11" key="1">
    <citation type="journal article" date="2023" name="Antonie Van Leeuwenhoek">
        <title>Mesoterricola silvestris gen. nov., sp. nov., Mesoterricola sediminis sp. nov., Geothrix oryzae sp. nov., Geothrix edaphica sp. nov., Geothrix rubra sp. nov., and Geothrix limicola sp. nov., six novel members of Acidobacteriota isolated from soils.</title>
        <authorList>
            <person name="Itoh H."/>
            <person name="Sugisawa Y."/>
            <person name="Mise K."/>
            <person name="Xu Z."/>
            <person name="Kuniyasu M."/>
            <person name="Ushijima N."/>
            <person name="Kawano K."/>
            <person name="Kobayashi E."/>
            <person name="Shiratori Y."/>
            <person name="Masuda Y."/>
            <person name="Senoo K."/>
        </authorList>
    </citation>
    <scope>NUCLEOTIDE SEQUENCE [LARGE SCALE GENOMIC DNA]</scope>
    <source>
        <strain evidence="10 11">Red804</strain>
    </source>
</reference>
<dbReference type="SUPFAM" id="SSF49452">
    <property type="entry name" value="Starch-binding domain-like"/>
    <property type="match status" value="1"/>
</dbReference>
<dbReference type="InterPro" id="IPR013784">
    <property type="entry name" value="Carb-bd-like_fold"/>
</dbReference>
<keyword evidence="4 7" id="KW-0812">Transmembrane</keyword>
<dbReference type="Gene3D" id="2.40.170.20">
    <property type="entry name" value="TonB-dependent receptor, beta-barrel domain"/>
    <property type="match status" value="1"/>
</dbReference>
<name>A0ABQ5QGF9_9BACT</name>
<organism evidence="10 11">
    <name type="scientific">Geothrix limicola</name>
    <dbReference type="NCBI Taxonomy" id="2927978"/>
    <lineage>
        <taxon>Bacteria</taxon>
        <taxon>Pseudomonadati</taxon>
        <taxon>Acidobacteriota</taxon>
        <taxon>Holophagae</taxon>
        <taxon>Holophagales</taxon>
        <taxon>Holophagaceae</taxon>
        <taxon>Geothrix</taxon>
    </lineage>
</organism>
<dbReference type="EMBL" id="BSDE01000003">
    <property type="protein sequence ID" value="GLH73521.1"/>
    <property type="molecule type" value="Genomic_DNA"/>
</dbReference>
<dbReference type="Pfam" id="PF13620">
    <property type="entry name" value="CarboxypepD_reg"/>
    <property type="match status" value="1"/>
</dbReference>
<feature type="signal peptide" evidence="8">
    <location>
        <begin position="1"/>
        <end position="25"/>
    </location>
</feature>
<proteinExistence type="inferred from homology"/>
<evidence type="ECO:0000256" key="7">
    <source>
        <dbReference type="PROSITE-ProRule" id="PRU01360"/>
    </source>
</evidence>
<evidence type="ECO:0000256" key="2">
    <source>
        <dbReference type="ARBA" id="ARBA00022448"/>
    </source>
</evidence>
<evidence type="ECO:0000313" key="10">
    <source>
        <dbReference type="EMBL" id="GLH73521.1"/>
    </source>
</evidence>
<evidence type="ECO:0000313" key="11">
    <source>
        <dbReference type="Proteomes" id="UP001165069"/>
    </source>
</evidence>
<comment type="subcellular location">
    <subcellularLocation>
        <location evidence="1 7">Cell outer membrane</location>
        <topology evidence="1 7">Multi-pass membrane protein</topology>
    </subcellularLocation>
</comment>
<evidence type="ECO:0000259" key="9">
    <source>
        <dbReference type="Pfam" id="PF25183"/>
    </source>
</evidence>
<dbReference type="SUPFAM" id="SSF56935">
    <property type="entry name" value="Porins"/>
    <property type="match status" value="1"/>
</dbReference>
<feature type="chain" id="PRO_5046299978" evidence="8">
    <location>
        <begin position="26"/>
        <end position="1040"/>
    </location>
</feature>
<dbReference type="PROSITE" id="PS52016">
    <property type="entry name" value="TONB_DEPENDENT_REC_3"/>
    <property type="match status" value="1"/>
</dbReference>
<comment type="caution">
    <text evidence="10">The sequence shown here is derived from an EMBL/GenBank/DDBJ whole genome shotgun (WGS) entry which is preliminary data.</text>
</comment>
<evidence type="ECO:0000256" key="5">
    <source>
        <dbReference type="ARBA" id="ARBA00023136"/>
    </source>
</evidence>
<keyword evidence="2 7" id="KW-0813">Transport</keyword>
<protein>
    <submittedName>
        <fullName evidence="10">Membrane protein</fullName>
    </submittedName>
</protein>
<keyword evidence="8" id="KW-0732">Signal</keyword>
<dbReference type="RefSeq" id="WP_285574761.1">
    <property type="nucleotide sequence ID" value="NZ_BSDE01000003.1"/>
</dbReference>
<dbReference type="Gene3D" id="2.60.40.1120">
    <property type="entry name" value="Carboxypeptidase-like, regulatory domain"/>
    <property type="match status" value="1"/>
</dbReference>
<keyword evidence="6 7" id="KW-0998">Cell outer membrane</keyword>
<keyword evidence="5 7" id="KW-0472">Membrane</keyword>
<dbReference type="InterPro" id="IPR039426">
    <property type="entry name" value="TonB-dep_rcpt-like"/>
</dbReference>
<comment type="similarity">
    <text evidence="7">Belongs to the TonB-dependent receptor family.</text>
</comment>
<dbReference type="Pfam" id="PF25183">
    <property type="entry name" value="OMP_b-brl_4"/>
    <property type="match status" value="1"/>
</dbReference>
<evidence type="ECO:0000256" key="3">
    <source>
        <dbReference type="ARBA" id="ARBA00022452"/>
    </source>
</evidence>
<evidence type="ECO:0000256" key="8">
    <source>
        <dbReference type="SAM" id="SignalP"/>
    </source>
</evidence>
<feature type="domain" description="TonB-dependent transporter Oar-like beta-barrel" evidence="9">
    <location>
        <begin position="243"/>
        <end position="323"/>
    </location>
</feature>
<keyword evidence="3 7" id="KW-1134">Transmembrane beta strand</keyword>
<dbReference type="InterPro" id="IPR036942">
    <property type="entry name" value="Beta-barrel_TonB_sf"/>
</dbReference>
<keyword evidence="11" id="KW-1185">Reference proteome</keyword>
<evidence type="ECO:0000256" key="1">
    <source>
        <dbReference type="ARBA" id="ARBA00004571"/>
    </source>
</evidence>
<evidence type="ECO:0000256" key="6">
    <source>
        <dbReference type="ARBA" id="ARBA00023237"/>
    </source>
</evidence>
<gene>
    <name evidence="10" type="ORF">GETHLI_20230</name>
</gene>
<sequence length="1040" mass="113158">MNRIFTRLGFTAAALVAGSGIVAHAQDSTTGAISGVVTGPNGAVVAGAKVILDGGRGQVVRVTDANGTFKASALIPGVYQITVTASGFETATKLTAQASINILTPVRVTMTKAAGAVVEVLATSQAVDTTTQTSGATFTSETVSSLPLGRSFSSVVNMAPGVASSGVDNNNPSVSGSSGLENAYVIDGVNTTGTGYGAAGAYSITWGSRGTGINTDFISEVQIKSFGLDAEFGGTTGGMVNAVTKSGDNTFRGQVFAYLDIDSLQARNKVPANLDPTLPIPNRFDNSDRQEFGFTVSGPIIKDKLFYFVGYNPIRNSQKYTQVDSRRLNYGTQFTRKQQTDTYYGKLNWVLTATQNLEFSIFGDPGKDPYQALNSAMSYLSNDKWSSLEYGSSNWNLKYNGVFFNDLLVEAHVAQTKNKFHQGLDPAVNNAFRVTDVNTGAPINGHGGPGFYENKDEKNRQYDIKITKTFGDLELKAGYTSEKLHYESGTYYQGPHGQVDTHAAAGGQAYSTGALINQRYYMIDPNAYTTDASGNKFTTAANIAPYYRVTRARFTPPAIAVDTPWDAYFIQAKYSLNNRLFIKAGFRWEEEDMQGRNETYKFKAADSMAPRISITWDPDGNGKNKIYAFYGKYFEKVPLDLAVRSLSHEVGTSRSDWYNLDAAGTTLSNPIQSGVSITDANPTTLKVGSATTTHYTGSSGFLTPVMEGTKLPYTNEYVLGWDSQLSEKVRVSNRLVHRTIGRVLEDMGIDGGNYLPYFIANPGENSWRIAQAALALEAAPAPDGYGVASPNLMGSGQTATWPKPVRDYWAWEFEANYNSAHWAGFFNLRLSRLEGNYEGLFRNDNGQSDPNITSLYDFSLEYMKNYETASATARFPSYTNDGDPGALISHPRGLTGEEAFASGPLPNDRAVIMNAGMSYNWDNGFATGFVVKIQTGSPLNKFYGLIDYDNAGELAAGGRGAMGRTPSTMNFDWTGSYTWKIKGTQSLNFKMDVFNLFNASKVTAYDQNYERSVDTINVNFMNISGYQTARRVRLGVKYQF</sequence>
<accession>A0ABQ5QGF9</accession>
<dbReference type="InterPro" id="IPR057601">
    <property type="entry name" value="Oar-like_b-barrel"/>
</dbReference>
<dbReference type="Proteomes" id="UP001165069">
    <property type="component" value="Unassembled WGS sequence"/>
</dbReference>
<evidence type="ECO:0000256" key="4">
    <source>
        <dbReference type="ARBA" id="ARBA00022692"/>
    </source>
</evidence>